<dbReference type="InterPro" id="IPR051824">
    <property type="entry name" value="LRR_Rcpt-Like_S/T_Kinase"/>
</dbReference>
<dbReference type="Proteomes" id="UP000652761">
    <property type="component" value="Unassembled WGS sequence"/>
</dbReference>
<keyword evidence="3" id="KW-1185">Reference proteome</keyword>
<dbReference type="InterPro" id="IPR032675">
    <property type="entry name" value="LRR_dom_sf"/>
</dbReference>
<dbReference type="OrthoDB" id="1897577at2759"/>
<feature type="region of interest" description="Disordered" evidence="1">
    <location>
        <begin position="169"/>
        <end position="191"/>
    </location>
</feature>
<organism evidence="2 3">
    <name type="scientific">Colocasia esculenta</name>
    <name type="common">Wild taro</name>
    <name type="synonym">Arum esculentum</name>
    <dbReference type="NCBI Taxonomy" id="4460"/>
    <lineage>
        <taxon>Eukaryota</taxon>
        <taxon>Viridiplantae</taxon>
        <taxon>Streptophyta</taxon>
        <taxon>Embryophyta</taxon>
        <taxon>Tracheophyta</taxon>
        <taxon>Spermatophyta</taxon>
        <taxon>Magnoliopsida</taxon>
        <taxon>Liliopsida</taxon>
        <taxon>Araceae</taxon>
        <taxon>Aroideae</taxon>
        <taxon>Colocasieae</taxon>
        <taxon>Colocasia</taxon>
    </lineage>
</organism>
<dbReference type="EMBL" id="NMUH01004900">
    <property type="protein sequence ID" value="MQM11205.1"/>
    <property type="molecule type" value="Genomic_DNA"/>
</dbReference>
<protein>
    <submittedName>
        <fullName evidence="2">Uncharacterized protein</fullName>
    </submittedName>
</protein>
<dbReference type="SUPFAM" id="SSF52058">
    <property type="entry name" value="L domain-like"/>
    <property type="match status" value="1"/>
</dbReference>
<reference evidence="2" key="1">
    <citation type="submission" date="2017-07" db="EMBL/GenBank/DDBJ databases">
        <title>Taro Niue Genome Assembly and Annotation.</title>
        <authorList>
            <person name="Atibalentja N."/>
            <person name="Keating K."/>
            <person name="Fields C.J."/>
        </authorList>
    </citation>
    <scope>NUCLEOTIDE SEQUENCE</scope>
    <source>
        <strain evidence="2">Niue_2</strain>
        <tissue evidence="2">Leaf</tissue>
    </source>
</reference>
<sequence>MPPPPPDGEMESGTEETGCAVGVAGAFVPGTTPPPPQPWRLFAAARLLLLLVLVLGCCLGDLRSNAQRLPQEEVEALRRIAVKLRKPAEQWDFREDPCSGRGGWANVTGPKGRQRISNITCDCTFNGSTVCHVISLQLMRQNLTGVLPEEVANLMYLRFLNLENNQLQGPIPPELGESDGDYHTHEEGNEDDAQAIAKKWQESLKMSRSFWKALEGQEMT</sequence>
<dbReference type="AlphaFoldDB" id="A0A843X223"/>
<evidence type="ECO:0000313" key="2">
    <source>
        <dbReference type="EMBL" id="MQM11205.1"/>
    </source>
</evidence>
<dbReference type="PANTHER" id="PTHR48006:SF81">
    <property type="entry name" value="PROTEIN KINASE DOMAIN-CONTAINING PROTEIN"/>
    <property type="match status" value="1"/>
</dbReference>
<dbReference type="Pfam" id="PF00560">
    <property type="entry name" value="LRR_1"/>
    <property type="match status" value="1"/>
</dbReference>
<proteinExistence type="predicted"/>
<comment type="caution">
    <text evidence="2">The sequence shown here is derived from an EMBL/GenBank/DDBJ whole genome shotgun (WGS) entry which is preliminary data.</text>
</comment>
<gene>
    <name evidence="2" type="ORF">Taro_044109</name>
</gene>
<dbReference type="InterPro" id="IPR001611">
    <property type="entry name" value="Leu-rich_rpt"/>
</dbReference>
<evidence type="ECO:0000313" key="3">
    <source>
        <dbReference type="Proteomes" id="UP000652761"/>
    </source>
</evidence>
<dbReference type="Gene3D" id="3.80.10.10">
    <property type="entry name" value="Ribonuclease Inhibitor"/>
    <property type="match status" value="1"/>
</dbReference>
<evidence type="ECO:0000256" key="1">
    <source>
        <dbReference type="SAM" id="MobiDB-lite"/>
    </source>
</evidence>
<name>A0A843X223_COLES</name>
<dbReference type="PANTHER" id="PTHR48006">
    <property type="entry name" value="LEUCINE-RICH REPEAT-CONTAINING PROTEIN DDB_G0281931-RELATED"/>
    <property type="match status" value="1"/>
</dbReference>
<accession>A0A843X223</accession>